<feature type="compositionally biased region" description="Polar residues" evidence="1">
    <location>
        <begin position="1"/>
        <end position="14"/>
    </location>
</feature>
<evidence type="ECO:0000256" key="1">
    <source>
        <dbReference type="SAM" id="MobiDB-lite"/>
    </source>
</evidence>
<keyword evidence="3" id="KW-1185">Reference proteome</keyword>
<name>A0ABY6LK73_9ARAC</name>
<feature type="region of interest" description="Disordered" evidence="1">
    <location>
        <begin position="1"/>
        <end position="86"/>
    </location>
</feature>
<feature type="compositionally biased region" description="Polar residues" evidence="1">
    <location>
        <begin position="62"/>
        <end position="73"/>
    </location>
</feature>
<evidence type="ECO:0000313" key="3">
    <source>
        <dbReference type="Proteomes" id="UP001235939"/>
    </source>
</evidence>
<proteinExistence type="predicted"/>
<reference evidence="2 3" key="1">
    <citation type="submission" date="2022-01" db="EMBL/GenBank/DDBJ databases">
        <title>A chromosomal length assembly of Cordylochernes scorpioides.</title>
        <authorList>
            <person name="Zeh D."/>
            <person name="Zeh J."/>
        </authorList>
    </citation>
    <scope>NUCLEOTIDE SEQUENCE [LARGE SCALE GENOMIC DNA]</scope>
    <source>
        <strain evidence="2">IN4F17</strain>
        <tissue evidence="2">Whole Body</tissue>
    </source>
</reference>
<organism evidence="2 3">
    <name type="scientific">Cordylochernes scorpioides</name>
    <dbReference type="NCBI Taxonomy" id="51811"/>
    <lineage>
        <taxon>Eukaryota</taxon>
        <taxon>Metazoa</taxon>
        <taxon>Ecdysozoa</taxon>
        <taxon>Arthropoda</taxon>
        <taxon>Chelicerata</taxon>
        <taxon>Arachnida</taxon>
        <taxon>Pseudoscorpiones</taxon>
        <taxon>Cheliferoidea</taxon>
        <taxon>Chernetidae</taxon>
        <taxon>Cordylochernes</taxon>
    </lineage>
</organism>
<feature type="region of interest" description="Disordered" evidence="1">
    <location>
        <begin position="113"/>
        <end position="133"/>
    </location>
</feature>
<protein>
    <submittedName>
        <fullName evidence="2">Uncharacterized protein</fullName>
    </submittedName>
</protein>
<gene>
    <name evidence="2" type="ORF">LAZ67_20001744</name>
</gene>
<accession>A0ABY6LK73</accession>
<sequence>MASSASYAISTGTRRANCPRKTGAKKANLLLHLDPPAGPNNAGGRQPSSSKAMPAPVPTPAAGSTSTPAQSQMHHQHHPQHQQLQLHHQPHLQLLYLLQRPYLLLLWIQDPVPPTSEQSRGGAGKTQKKSNVTRTQLNELFERIPSNILDRSGLEELEREEILDALASVPGLKSLKNNIGSEQITAFNNTAQDLIDALPDSNCALYKRLSDFRAQTRSAQSASVWHPSTPAGSLLARGALSSATSCVNIA</sequence>
<dbReference type="EMBL" id="CP092882">
    <property type="protein sequence ID" value="UYV81626.1"/>
    <property type="molecule type" value="Genomic_DNA"/>
</dbReference>
<dbReference type="Proteomes" id="UP001235939">
    <property type="component" value="Chromosome 20"/>
</dbReference>
<evidence type="ECO:0000313" key="2">
    <source>
        <dbReference type="EMBL" id="UYV81626.1"/>
    </source>
</evidence>